<evidence type="ECO:0000259" key="9">
    <source>
        <dbReference type="Pfam" id="PF00482"/>
    </source>
</evidence>
<dbReference type="Proteomes" id="UP000176867">
    <property type="component" value="Unassembled WGS sequence"/>
</dbReference>
<reference evidence="10 11" key="1">
    <citation type="journal article" date="2016" name="Nat. Commun.">
        <title>Thousands of microbial genomes shed light on interconnected biogeochemical processes in an aquifer system.</title>
        <authorList>
            <person name="Anantharaman K."/>
            <person name="Brown C.T."/>
            <person name="Hug L.A."/>
            <person name="Sharon I."/>
            <person name="Castelle C.J."/>
            <person name="Probst A.J."/>
            <person name="Thomas B.C."/>
            <person name="Singh A."/>
            <person name="Wilkins M.J."/>
            <person name="Karaoz U."/>
            <person name="Brodie E.L."/>
            <person name="Williams K.H."/>
            <person name="Hubbard S.S."/>
            <person name="Banfield J.F."/>
        </authorList>
    </citation>
    <scope>NUCLEOTIDE SEQUENCE [LARGE SCALE GENOMIC DNA]</scope>
</reference>
<accession>A0A1F6G6R6</accession>
<evidence type="ECO:0000256" key="2">
    <source>
        <dbReference type="ARBA" id="ARBA00005745"/>
    </source>
</evidence>
<keyword evidence="3" id="KW-1003">Cell membrane</keyword>
<keyword evidence="7 8" id="KW-0472">Membrane</keyword>
<gene>
    <name evidence="10" type="ORF">A2609_01005</name>
</gene>
<evidence type="ECO:0000256" key="7">
    <source>
        <dbReference type="ARBA" id="ARBA00023136"/>
    </source>
</evidence>
<keyword evidence="4" id="KW-0997">Cell inner membrane</keyword>
<feature type="domain" description="Type II secretion system protein GspF" evidence="9">
    <location>
        <begin position="272"/>
        <end position="393"/>
    </location>
</feature>
<dbReference type="FunFam" id="1.20.81.30:FF:000001">
    <property type="entry name" value="Type II secretion system protein F"/>
    <property type="match status" value="1"/>
</dbReference>
<dbReference type="STRING" id="1798533.A2609_01005"/>
<dbReference type="PANTHER" id="PTHR30012">
    <property type="entry name" value="GENERAL SECRETION PATHWAY PROTEIN"/>
    <property type="match status" value="1"/>
</dbReference>
<dbReference type="Gene3D" id="1.20.81.30">
    <property type="entry name" value="Type II secretion system (T2SS), domain F"/>
    <property type="match status" value="2"/>
</dbReference>
<dbReference type="Pfam" id="PF00482">
    <property type="entry name" value="T2SSF"/>
    <property type="match status" value="2"/>
</dbReference>
<keyword evidence="5 8" id="KW-0812">Transmembrane</keyword>
<comment type="caution">
    <text evidence="10">The sequence shown here is derived from an EMBL/GenBank/DDBJ whole genome shotgun (WGS) entry which is preliminary data.</text>
</comment>
<dbReference type="PANTHER" id="PTHR30012:SF0">
    <property type="entry name" value="TYPE II SECRETION SYSTEM PROTEIN F-RELATED"/>
    <property type="match status" value="1"/>
</dbReference>
<organism evidence="10 11">
    <name type="scientific">Candidatus Kaiserbacteria bacterium RIFOXYD1_FULL_47_14</name>
    <dbReference type="NCBI Taxonomy" id="1798533"/>
    <lineage>
        <taxon>Bacteria</taxon>
        <taxon>Candidatus Kaiseribacteriota</taxon>
    </lineage>
</organism>
<evidence type="ECO:0000256" key="1">
    <source>
        <dbReference type="ARBA" id="ARBA00004429"/>
    </source>
</evidence>
<evidence type="ECO:0000313" key="11">
    <source>
        <dbReference type="Proteomes" id="UP000176867"/>
    </source>
</evidence>
<feature type="transmembrane region" description="Helical" evidence="8">
    <location>
        <begin position="167"/>
        <end position="190"/>
    </location>
</feature>
<evidence type="ECO:0000256" key="8">
    <source>
        <dbReference type="SAM" id="Phobius"/>
    </source>
</evidence>
<protein>
    <recommendedName>
        <fullName evidence="9">Type II secretion system protein GspF domain-containing protein</fullName>
    </recommendedName>
</protein>
<dbReference type="PRINTS" id="PR00812">
    <property type="entry name" value="BCTERIALGSPF"/>
</dbReference>
<dbReference type="InterPro" id="IPR018076">
    <property type="entry name" value="T2SS_GspF_dom"/>
</dbReference>
<keyword evidence="6 8" id="KW-1133">Transmembrane helix</keyword>
<dbReference type="InterPro" id="IPR003004">
    <property type="entry name" value="GspF/PilC"/>
</dbReference>
<dbReference type="InterPro" id="IPR042094">
    <property type="entry name" value="T2SS_GspF_sf"/>
</dbReference>
<evidence type="ECO:0000256" key="6">
    <source>
        <dbReference type="ARBA" id="ARBA00022989"/>
    </source>
</evidence>
<evidence type="ECO:0000256" key="5">
    <source>
        <dbReference type="ARBA" id="ARBA00022692"/>
    </source>
</evidence>
<feature type="transmembrane region" description="Helical" evidence="8">
    <location>
        <begin position="374"/>
        <end position="395"/>
    </location>
</feature>
<evidence type="ECO:0000256" key="3">
    <source>
        <dbReference type="ARBA" id="ARBA00022475"/>
    </source>
</evidence>
<dbReference type="AlphaFoldDB" id="A0A1F6G6R6"/>
<evidence type="ECO:0000256" key="4">
    <source>
        <dbReference type="ARBA" id="ARBA00022519"/>
    </source>
</evidence>
<feature type="transmembrane region" description="Helical" evidence="8">
    <location>
        <begin position="210"/>
        <end position="237"/>
    </location>
</feature>
<comment type="subcellular location">
    <subcellularLocation>
        <location evidence="1">Cell inner membrane</location>
        <topology evidence="1">Multi-pass membrane protein</topology>
    </subcellularLocation>
</comment>
<comment type="similarity">
    <text evidence="2">Belongs to the GSP F family.</text>
</comment>
<sequence length="401" mass="43580">MLFKYHAIDQDGHERDGTIEAPSQEVAVSSLQRRSLIISAIESTEKKALFNLNIPFFGRISNKDIVILSRQIATLFEAQVSALRVFRLLAAEVDNKQLATVLSSVGDDLQSGSPISRALARHPNVFSTFYVNMVRAGEESGKLSETFLYLADYLDRSYDIVSKAENALVYPIFVIVVFFGVMALMLTLVIPKISAVLIDSGQSIPIYTTIVIGFSNFLVNYGIFLFVAIIIGGLYIWQLGKTEHGRRILDEMKLSVPYVGDLYKKLYLARIADNFSTMLLSGVSVVEAIEITSSVVGNAAYAAVLAQVGTDVKGGSSISNAFDQHPEIPGIMIAMTKVGEETGELGKILTTLAKFYNREVTNAVDTLVGLIEPIMIVLLGLGVGVLLAAVLLPIYNLAGSI</sequence>
<feature type="domain" description="Type II secretion system protein GspF" evidence="9">
    <location>
        <begin position="69"/>
        <end position="191"/>
    </location>
</feature>
<dbReference type="EMBL" id="MFMU01000004">
    <property type="protein sequence ID" value="OGG93811.1"/>
    <property type="molecule type" value="Genomic_DNA"/>
</dbReference>
<dbReference type="GO" id="GO:0005886">
    <property type="term" value="C:plasma membrane"/>
    <property type="evidence" value="ECO:0007669"/>
    <property type="project" value="UniProtKB-SubCell"/>
</dbReference>
<name>A0A1F6G6R6_9BACT</name>
<evidence type="ECO:0000313" key="10">
    <source>
        <dbReference type="EMBL" id="OGG93811.1"/>
    </source>
</evidence>
<proteinExistence type="inferred from homology"/>